<reference evidence="7" key="1">
    <citation type="journal article" date="2019" name="Int. J. Syst. Evol. Microbiol.">
        <title>The Global Catalogue of Microorganisms (GCM) 10K type strain sequencing project: providing services to taxonomists for standard genome sequencing and annotation.</title>
        <authorList>
            <consortium name="The Broad Institute Genomics Platform"/>
            <consortium name="The Broad Institute Genome Sequencing Center for Infectious Disease"/>
            <person name="Wu L."/>
            <person name="Ma J."/>
        </authorList>
    </citation>
    <scope>NUCLEOTIDE SEQUENCE [LARGE SCALE GENOMIC DNA]</scope>
    <source>
        <strain evidence="7">CCUG 53762</strain>
    </source>
</reference>
<organism evidence="6 7">
    <name type="scientific">Pseudopedobacter beijingensis</name>
    <dbReference type="NCBI Taxonomy" id="1207056"/>
    <lineage>
        <taxon>Bacteria</taxon>
        <taxon>Pseudomonadati</taxon>
        <taxon>Bacteroidota</taxon>
        <taxon>Sphingobacteriia</taxon>
        <taxon>Sphingobacteriales</taxon>
        <taxon>Sphingobacteriaceae</taxon>
        <taxon>Pseudopedobacter</taxon>
    </lineage>
</organism>
<gene>
    <name evidence="6" type="ORF">ACFSAH_02730</name>
</gene>
<sequence length="421" mass="47537">MMIKKVNFFLFCLAILHVSLPLFGQETFNYDEGKVGEYTLPSLLTSNSGDIVTNEKEWKQRRAEILQLFQENVYGKCPGKPKHIHFEIKKINKNALAGKAISKQVRIFFTKGNKGPYMDVLLYLPSHTSKPVPVFVGLNFKGNQSVNTDSTILLSEKQPELSKYTKKNDPMIRGNQSERWEVETLIENGFATATAYYGDLELDYPEGWQSGIRTSLQTELGIKPDEWGAIGAWAWGLSRITDYLETDKQVNPKKIIVHGHSRLGKAALWAGANDTRFAAVISNNSGEGGAALARRWFGETTNRINTNFPHWFIGQYKTFNNNVQNLPVDQHMLLALIAPRPLYVASATEDLWADPKGEFLSAKNAEPAYTLFGKKGLENTEMPPPDTSIGKTIRYHIRTGKHNILLFDWLQYMVFVSSNLK</sequence>
<dbReference type="EMBL" id="JBHUDG010000003">
    <property type="protein sequence ID" value="MFD1628773.1"/>
    <property type="molecule type" value="Genomic_DNA"/>
</dbReference>
<keyword evidence="2 4" id="KW-0732">Signal</keyword>
<dbReference type="InterPro" id="IPR029058">
    <property type="entry name" value="AB_hydrolase_fold"/>
</dbReference>
<keyword evidence="1" id="KW-0719">Serine esterase</keyword>
<proteinExistence type="predicted"/>
<dbReference type="InterPro" id="IPR054579">
    <property type="entry name" value="GCE-like_dom"/>
</dbReference>
<feature type="domain" description="4-O-methyl-glucuronoyl methylesterase-like" evidence="5">
    <location>
        <begin position="226"/>
        <end position="373"/>
    </location>
</feature>
<accession>A0ABW4I911</accession>
<evidence type="ECO:0000256" key="3">
    <source>
        <dbReference type="ARBA" id="ARBA00022801"/>
    </source>
</evidence>
<dbReference type="RefSeq" id="WP_379661159.1">
    <property type="nucleotide sequence ID" value="NZ_JBHUDG010000003.1"/>
</dbReference>
<evidence type="ECO:0000256" key="4">
    <source>
        <dbReference type="SAM" id="SignalP"/>
    </source>
</evidence>
<dbReference type="EC" id="3.4.-.-" evidence="6"/>
<dbReference type="Proteomes" id="UP001597118">
    <property type="component" value="Unassembled WGS sequence"/>
</dbReference>
<comment type="caution">
    <text evidence="6">The sequence shown here is derived from an EMBL/GenBank/DDBJ whole genome shotgun (WGS) entry which is preliminary data.</text>
</comment>
<evidence type="ECO:0000313" key="6">
    <source>
        <dbReference type="EMBL" id="MFD1628773.1"/>
    </source>
</evidence>
<name>A0ABW4I911_9SPHI</name>
<evidence type="ECO:0000256" key="1">
    <source>
        <dbReference type="ARBA" id="ARBA00022487"/>
    </source>
</evidence>
<dbReference type="Gene3D" id="3.40.50.1820">
    <property type="entry name" value="alpha/beta hydrolase"/>
    <property type="match status" value="1"/>
</dbReference>
<feature type="chain" id="PRO_5046087032" evidence="4">
    <location>
        <begin position="25"/>
        <end position="421"/>
    </location>
</feature>
<evidence type="ECO:0000259" key="5">
    <source>
        <dbReference type="Pfam" id="PF22244"/>
    </source>
</evidence>
<keyword evidence="7" id="KW-1185">Reference proteome</keyword>
<dbReference type="GO" id="GO:0016787">
    <property type="term" value="F:hydrolase activity"/>
    <property type="evidence" value="ECO:0007669"/>
    <property type="project" value="UniProtKB-KW"/>
</dbReference>
<evidence type="ECO:0000256" key="2">
    <source>
        <dbReference type="ARBA" id="ARBA00022729"/>
    </source>
</evidence>
<dbReference type="Pfam" id="PF22244">
    <property type="entry name" value="GCE_fung"/>
    <property type="match status" value="1"/>
</dbReference>
<dbReference type="SUPFAM" id="SSF53474">
    <property type="entry name" value="alpha/beta-Hydrolases"/>
    <property type="match status" value="1"/>
</dbReference>
<protein>
    <submittedName>
        <fullName evidence="6">Alpha/beta hydrolase family protein</fullName>
        <ecNumber evidence="6">3.4.-.-</ecNumber>
    </submittedName>
</protein>
<keyword evidence="3 6" id="KW-0378">Hydrolase</keyword>
<feature type="signal peptide" evidence="4">
    <location>
        <begin position="1"/>
        <end position="24"/>
    </location>
</feature>
<evidence type="ECO:0000313" key="7">
    <source>
        <dbReference type="Proteomes" id="UP001597118"/>
    </source>
</evidence>